<reference evidence="2 3" key="1">
    <citation type="submission" date="2020-10" db="EMBL/GenBank/DDBJ databases">
        <title>Draft genome sequences of plant-associated actinobacteria.</title>
        <authorList>
            <person name="Tarlachkov S.V."/>
            <person name="Starodumova I.P."/>
            <person name="Dorofeeva L.V."/>
            <person name="Prisyazhnaya N.V."/>
            <person name="Roubtsova T.V."/>
            <person name="Chizhov V.N."/>
            <person name="Nadler S.A."/>
            <person name="Subbotin S.A."/>
            <person name="Evtushenko L.I."/>
        </authorList>
    </citation>
    <scope>NUCLEOTIDE SEQUENCE [LARGE SCALE GENOMIC DNA]</scope>
    <source>
        <strain evidence="2 3">VKM Ac-2886</strain>
    </source>
</reference>
<dbReference type="RefSeq" id="WP_194673918.1">
    <property type="nucleotide sequence ID" value="NZ_JADKRP010000001.1"/>
</dbReference>
<name>A0A8I0S631_9MICO</name>
<dbReference type="EMBL" id="JADKRP010000001">
    <property type="protein sequence ID" value="MBF4629616.1"/>
    <property type="molecule type" value="Genomic_DNA"/>
</dbReference>
<dbReference type="Proteomes" id="UP000634579">
    <property type="component" value="Unassembled WGS sequence"/>
</dbReference>
<keyword evidence="1" id="KW-1133">Transmembrane helix</keyword>
<feature type="transmembrane region" description="Helical" evidence="1">
    <location>
        <begin position="20"/>
        <end position="39"/>
    </location>
</feature>
<accession>A0A8I0S631</accession>
<keyword evidence="1" id="KW-0472">Membrane</keyword>
<evidence type="ECO:0000313" key="3">
    <source>
        <dbReference type="Proteomes" id="UP000634579"/>
    </source>
</evidence>
<comment type="caution">
    <text evidence="2">The sequence shown here is derived from an EMBL/GenBank/DDBJ whole genome shotgun (WGS) entry which is preliminary data.</text>
</comment>
<keyword evidence="3" id="KW-1185">Reference proteome</keyword>
<feature type="transmembrane region" description="Helical" evidence="1">
    <location>
        <begin position="45"/>
        <end position="65"/>
    </location>
</feature>
<evidence type="ECO:0000256" key="1">
    <source>
        <dbReference type="SAM" id="Phobius"/>
    </source>
</evidence>
<protein>
    <submittedName>
        <fullName evidence="2">Uncharacterized protein</fullName>
    </submittedName>
</protein>
<organism evidence="2 3">
    <name type="scientific">Clavibacter phaseoli</name>
    <dbReference type="NCBI Taxonomy" id="1734031"/>
    <lineage>
        <taxon>Bacteria</taxon>
        <taxon>Bacillati</taxon>
        <taxon>Actinomycetota</taxon>
        <taxon>Actinomycetes</taxon>
        <taxon>Micrococcales</taxon>
        <taxon>Microbacteriaceae</taxon>
        <taxon>Clavibacter</taxon>
    </lineage>
</organism>
<keyword evidence="1" id="KW-0812">Transmembrane</keyword>
<proteinExistence type="predicted"/>
<gene>
    <name evidence="2" type="ORF">ITJ42_00110</name>
</gene>
<evidence type="ECO:0000313" key="2">
    <source>
        <dbReference type="EMBL" id="MBF4629616.1"/>
    </source>
</evidence>
<sequence>MTVDPGTPEGQRRTRRGLRVGRASSMGVGVLGLLLVTAIREQTVALWVTWAVVLVTLVAAFIFEFRRERARRRRDGTPLN</sequence>
<dbReference type="AlphaFoldDB" id="A0A8I0S631"/>